<name>A0A1Q2CLD7_9ACTN</name>
<keyword evidence="2" id="KW-0732">Signal</keyword>
<dbReference type="RefSeq" id="WP_077685242.1">
    <property type="nucleotide sequence ID" value="NZ_CP019606.1"/>
</dbReference>
<evidence type="ECO:0008006" key="5">
    <source>
        <dbReference type="Google" id="ProtNLM"/>
    </source>
</evidence>
<dbReference type="KEGG" id="tes:BW730_04720"/>
<feature type="compositionally biased region" description="Basic and acidic residues" evidence="1">
    <location>
        <begin position="212"/>
        <end position="225"/>
    </location>
</feature>
<keyword evidence="4" id="KW-1185">Reference proteome</keyword>
<feature type="chain" id="PRO_5012795001" description="Bacterial Ig domain-containing protein" evidence="2">
    <location>
        <begin position="27"/>
        <end position="231"/>
    </location>
</feature>
<sequence>MLRTTLLSTVILGGLISLGTITAAHADITPDLSRDSAKVGDTITLTGTDCDPANTVHVFLGDSRVKVRPAADGTWKASMYVPKMKPGVADVLAVCATGTSESHYPTVQLKVEAGEEPDGGDPWIKVGGTSKASTPGSKHSVEGGMFPAGKRIEIYLAIANSDDPGTRVATTKADSDGDFSVSFTIPKHFDRGTYVVWAQGPDDKRHGMIELKVKDAPTQKPDRPKPPKTGN</sequence>
<evidence type="ECO:0000313" key="4">
    <source>
        <dbReference type="Proteomes" id="UP000188145"/>
    </source>
</evidence>
<evidence type="ECO:0000256" key="1">
    <source>
        <dbReference type="SAM" id="MobiDB-lite"/>
    </source>
</evidence>
<evidence type="ECO:0000256" key="2">
    <source>
        <dbReference type="SAM" id="SignalP"/>
    </source>
</evidence>
<evidence type="ECO:0000313" key="3">
    <source>
        <dbReference type="EMBL" id="AQP46926.1"/>
    </source>
</evidence>
<accession>A0A1Q2CLD7</accession>
<dbReference type="AlphaFoldDB" id="A0A1Q2CLD7"/>
<dbReference type="EMBL" id="CP019606">
    <property type="protein sequence ID" value="AQP46926.1"/>
    <property type="molecule type" value="Genomic_DNA"/>
</dbReference>
<dbReference type="Proteomes" id="UP000188145">
    <property type="component" value="Chromosome"/>
</dbReference>
<protein>
    <recommendedName>
        <fullName evidence="5">Bacterial Ig domain-containing protein</fullName>
    </recommendedName>
</protein>
<feature type="signal peptide" evidence="2">
    <location>
        <begin position="1"/>
        <end position="26"/>
    </location>
</feature>
<proteinExistence type="predicted"/>
<gene>
    <name evidence="3" type="ORF">BW730_04720</name>
</gene>
<dbReference type="OrthoDB" id="5180094at2"/>
<organism evidence="3 4">
    <name type="scientific">Tessaracoccus aquimaris</name>
    <dbReference type="NCBI Taxonomy" id="1332264"/>
    <lineage>
        <taxon>Bacteria</taxon>
        <taxon>Bacillati</taxon>
        <taxon>Actinomycetota</taxon>
        <taxon>Actinomycetes</taxon>
        <taxon>Propionibacteriales</taxon>
        <taxon>Propionibacteriaceae</taxon>
        <taxon>Tessaracoccus</taxon>
    </lineage>
</organism>
<reference evidence="4" key="1">
    <citation type="submission" date="2017-02" db="EMBL/GenBank/DDBJ databases">
        <title>Tessaracoccus aquaemaris sp. nov., isolated from the intestine of a Korean rockfish, Sebastes schlegelii, in a marine aquaculture pond.</title>
        <authorList>
            <person name="Tak E.J."/>
            <person name="Bae J.-W."/>
        </authorList>
    </citation>
    <scope>NUCLEOTIDE SEQUENCE [LARGE SCALE GENOMIC DNA]</scope>
    <source>
        <strain evidence="4">NSG39</strain>
    </source>
</reference>
<feature type="region of interest" description="Disordered" evidence="1">
    <location>
        <begin position="212"/>
        <end position="231"/>
    </location>
</feature>